<feature type="transmembrane region" description="Helical" evidence="1">
    <location>
        <begin position="6"/>
        <end position="26"/>
    </location>
</feature>
<keyword evidence="1" id="KW-0812">Transmembrane</keyword>
<evidence type="ECO:0000256" key="1">
    <source>
        <dbReference type="SAM" id="Phobius"/>
    </source>
</evidence>
<keyword evidence="3" id="KW-1185">Reference proteome</keyword>
<sequence length="74" mass="7685">MSATVLGSFMVVAASIGVVALLIFLLPFPRVARASMCALTVMCGLIWGADQVRLASLAEPAQLAMVRLAPGARL</sequence>
<proteinExistence type="predicted"/>
<dbReference type="AlphaFoldDB" id="A0A4R2GY99"/>
<reference evidence="2 3" key="1">
    <citation type="submission" date="2019-03" db="EMBL/GenBank/DDBJ databases">
        <title>Genomic Encyclopedia of Type Strains, Phase IV (KMG-IV): sequencing the most valuable type-strain genomes for metagenomic binning, comparative biology and taxonomic classification.</title>
        <authorList>
            <person name="Goeker M."/>
        </authorList>
    </citation>
    <scope>NUCLEOTIDE SEQUENCE [LARGE SCALE GENOMIC DNA]</scope>
    <source>
        <strain evidence="2 3">DSM 22958</strain>
    </source>
</reference>
<keyword evidence="1" id="KW-0472">Membrane</keyword>
<name>A0A4R2GY99_9HYPH</name>
<gene>
    <name evidence="2" type="ORF">EV666_101514</name>
</gene>
<dbReference type="RefSeq" id="WP_132002438.1">
    <property type="nucleotide sequence ID" value="NZ_JBHUNN010000002.1"/>
</dbReference>
<accession>A0A4R2GY99</accession>
<keyword evidence="1" id="KW-1133">Transmembrane helix</keyword>
<evidence type="ECO:0000313" key="2">
    <source>
        <dbReference type="EMBL" id="TCO16260.1"/>
    </source>
</evidence>
<organism evidence="2 3">
    <name type="scientific">Camelimonas lactis</name>
    <dbReference type="NCBI Taxonomy" id="659006"/>
    <lineage>
        <taxon>Bacteria</taxon>
        <taxon>Pseudomonadati</taxon>
        <taxon>Pseudomonadota</taxon>
        <taxon>Alphaproteobacteria</taxon>
        <taxon>Hyphomicrobiales</taxon>
        <taxon>Chelatococcaceae</taxon>
        <taxon>Camelimonas</taxon>
    </lineage>
</organism>
<protein>
    <submittedName>
        <fullName evidence="2">Uncharacterized protein</fullName>
    </submittedName>
</protein>
<evidence type="ECO:0000313" key="3">
    <source>
        <dbReference type="Proteomes" id="UP000294881"/>
    </source>
</evidence>
<dbReference type="EMBL" id="SLWL01000001">
    <property type="protein sequence ID" value="TCO16260.1"/>
    <property type="molecule type" value="Genomic_DNA"/>
</dbReference>
<dbReference type="Proteomes" id="UP000294881">
    <property type="component" value="Unassembled WGS sequence"/>
</dbReference>
<comment type="caution">
    <text evidence="2">The sequence shown here is derived from an EMBL/GenBank/DDBJ whole genome shotgun (WGS) entry which is preliminary data.</text>
</comment>